<evidence type="ECO:0000256" key="6">
    <source>
        <dbReference type="ARBA" id="ARBA00023136"/>
    </source>
</evidence>
<evidence type="ECO:0000256" key="7">
    <source>
        <dbReference type="ARBA" id="ARBA00023237"/>
    </source>
</evidence>
<sequence length="435" mass="47923">MVLLFGSFRLSAQSGYSLQQLIEAANKNNHLLAIKDYQVQEKVSKLKEDEIKKYPSPTLDGNYQYNFTLPDITIPAGALGAVSTGNGSSQLLPAQASKFSVGQKGSYNVGLNFYQPILQQFKINTGLAIDKTDIKLLQKEKEKTALQLQLAIEQLYYGTLIAQKQTEGETAKLELAKAKLYDTEGALAAGKTTKVNIAGLRADIAGQEQNLLKLSIQIQDYLGELSRLTNLSIDGLKLQEAEPDKTSLNPIDEYKSAASGNPDMEIARLNKEKALLGIKAARQSNLPDFGIVTGYYVQQGNPILPTSSPYVGISLKWNLQDLFSNKQVQNQRLFQLKQAEETMAYTKRQVDSDIDKAWRKIKQSDALILSAEKLVGYRKDALKEQLDKQAAGLDIKTTTLEIKSQLAEAEVNLYAAQLSNAIAIAELENLTGQTK</sequence>
<evidence type="ECO:0008006" key="10">
    <source>
        <dbReference type="Google" id="ProtNLM"/>
    </source>
</evidence>
<dbReference type="SUPFAM" id="SSF56954">
    <property type="entry name" value="Outer membrane efflux proteins (OEP)"/>
    <property type="match status" value="1"/>
</dbReference>
<gene>
    <name evidence="8" type="ORF">GCM10022210_49780</name>
</gene>
<protein>
    <recommendedName>
        <fullName evidence="10">Outer membrane efflux protein</fullName>
    </recommendedName>
</protein>
<keyword evidence="4" id="KW-1134">Transmembrane beta strand</keyword>
<dbReference type="Proteomes" id="UP001500742">
    <property type="component" value="Unassembled WGS sequence"/>
</dbReference>
<proteinExistence type="inferred from homology"/>
<evidence type="ECO:0000256" key="4">
    <source>
        <dbReference type="ARBA" id="ARBA00022452"/>
    </source>
</evidence>
<comment type="subcellular location">
    <subcellularLocation>
        <location evidence="1">Cell outer membrane</location>
    </subcellularLocation>
</comment>
<dbReference type="PANTHER" id="PTHR30026">
    <property type="entry name" value="OUTER MEMBRANE PROTEIN TOLC"/>
    <property type="match status" value="1"/>
</dbReference>
<keyword evidence="5" id="KW-0812">Transmembrane</keyword>
<evidence type="ECO:0000256" key="3">
    <source>
        <dbReference type="ARBA" id="ARBA00022448"/>
    </source>
</evidence>
<accession>A0ABP7R007</accession>
<evidence type="ECO:0000313" key="8">
    <source>
        <dbReference type="EMBL" id="GAA3990283.1"/>
    </source>
</evidence>
<evidence type="ECO:0000256" key="5">
    <source>
        <dbReference type="ARBA" id="ARBA00022692"/>
    </source>
</evidence>
<dbReference type="Pfam" id="PF02321">
    <property type="entry name" value="OEP"/>
    <property type="match status" value="1"/>
</dbReference>
<dbReference type="PANTHER" id="PTHR30026:SF20">
    <property type="entry name" value="OUTER MEMBRANE PROTEIN TOLC"/>
    <property type="match status" value="1"/>
</dbReference>
<keyword evidence="3" id="KW-0813">Transport</keyword>
<organism evidence="8 9">
    <name type="scientific">Mucilaginibacter dorajii</name>
    <dbReference type="NCBI Taxonomy" id="692994"/>
    <lineage>
        <taxon>Bacteria</taxon>
        <taxon>Pseudomonadati</taxon>
        <taxon>Bacteroidota</taxon>
        <taxon>Sphingobacteriia</taxon>
        <taxon>Sphingobacteriales</taxon>
        <taxon>Sphingobacteriaceae</taxon>
        <taxon>Mucilaginibacter</taxon>
    </lineage>
</organism>
<keyword evidence="9" id="KW-1185">Reference proteome</keyword>
<keyword evidence="6" id="KW-0472">Membrane</keyword>
<comment type="similarity">
    <text evidence="2">Belongs to the outer membrane factor (OMF) (TC 1.B.17) family.</text>
</comment>
<reference evidence="9" key="1">
    <citation type="journal article" date="2019" name="Int. J. Syst. Evol. Microbiol.">
        <title>The Global Catalogue of Microorganisms (GCM) 10K type strain sequencing project: providing services to taxonomists for standard genome sequencing and annotation.</title>
        <authorList>
            <consortium name="The Broad Institute Genomics Platform"/>
            <consortium name="The Broad Institute Genome Sequencing Center for Infectious Disease"/>
            <person name="Wu L."/>
            <person name="Ma J."/>
        </authorList>
    </citation>
    <scope>NUCLEOTIDE SEQUENCE [LARGE SCALE GENOMIC DNA]</scope>
    <source>
        <strain evidence="9">JCM 16601</strain>
    </source>
</reference>
<evidence type="ECO:0000256" key="1">
    <source>
        <dbReference type="ARBA" id="ARBA00004442"/>
    </source>
</evidence>
<dbReference type="EMBL" id="BAAAZC010000031">
    <property type="protein sequence ID" value="GAA3990283.1"/>
    <property type="molecule type" value="Genomic_DNA"/>
</dbReference>
<name>A0ABP7R007_9SPHI</name>
<dbReference type="Gene3D" id="1.20.1600.10">
    <property type="entry name" value="Outer membrane efflux proteins (OEP)"/>
    <property type="match status" value="1"/>
</dbReference>
<comment type="caution">
    <text evidence="8">The sequence shown here is derived from an EMBL/GenBank/DDBJ whole genome shotgun (WGS) entry which is preliminary data.</text>
</comment>
<evidence type="ECO:0000256" key="2">
    <source>
        <dbReference type="ARBA" id="ARBA00007613"/>
    </source>
</evidence>
<dbReference type="InterPro" id="IPR003423">
    <property type="entry name" value="OMP_efflux"/>
</dbReference>
<evidence type="ECO:0000313" key="9">
    <source>
        <dbReference type="Proteomes" id="UP001500742"/>
    </source>
</evidence>
<keyword evidence="7" id="KW-0998">Cell outer membrane</keyword>
<dbReference type="InterPro" id="IPR051906">
    <property type="entry name" value="TolC-like"/>
</dbReference>